<dbReference type="EMBL" id="MU404353">
    <property type="protein sequence ID" value="KAI1613626.1"/>
    <property type="molecule type" value="Genomic_DNA"/>
</dbReference>
<sequence length="886" mass="99745">MTGFDRTSDPVRQLSSNVLPDHESIKQSNLARGGSRIGRPSCTTTFGIEFEFVLAFQEDLLISVMPEHNIDATIHRNLLGRYARHPIANPAWDGRLRYPSWALHVPESDVVCGAALHRDMFVSSISRGKQWLRRYVMEPLLVARRCLESAGLNCNAIGWIEPGFHPLDDCKEALISSASGSIILRSSNVDYTAWTITNDHTLVGALRSQLSDRLILRGVSVDQVPHWDSAGIEVLSPVFRLEEKENAFRQIQRYMVAFEGKQTCMMESVWASTHVHIGFDFGRPADMPMSLLQHLAYILVMHEDLLAKCHPRSRSGIGRPSIWMQVDPVTLDDEDSAPEEDAFTVTTPPPTDEQLDMENERILQSQSLRSLSDATRDAIFRANGDIFDLVKLLQRPKDPLIPDGHRHRGYIYNFANLWALAKNETPWKPIKPTVEFRQHACTTDILVIKHWVTLLEAIVRMAESKATSTMRGNDVETNRIRVLSLLGSVKRSGLCSHCPIREHITGVDEVRGIHASPEEILQLERRDARIRRKACIRVTMSIAMFNYPELEPTDANGQEIAPTIKDEEPANDQHAFEALNPEPVYIPAGNMPLEASQNIEFPRVVCKTRIEEVIDLKPPDGSEAVGLKSASARARSEKSVNTRSSVTSTEARTRPIISRVFMDDGNEENHKCLTSWTNSSDHLKEIFAPSSSLWKRPRPFTYRRSTSRARQPKTLSKAANHGRSCPRVLAVRASNSLRPRHQLLRHAYSKLKGNRTAEVNISVADVDEDVPDDEKEQVDEGLTYGSCFKHLFADVNCDEGNKVDNPSSRLHQALLKPFAPIVWIQSTTPALYSWDGRHVTPCTGLLLAVRGTRMQKNWESVIKTMIAKAWVGQAAVKAYEEVRFPF</sequence>
<evidence type="ECO:0000313" key="3">
    <source>
        <dbReference type="Proteomes" id="UP001203852"/>
    </source>
</evidence>
<evidence type="ECO:0000313" key="2">
    <source>
        <dbReference type="EMBL" id="KAI1613626.1"/>
    </source>
</evidence>
<keyword evidence="3" id="KW-1185">Reference proteome</keyword>
<proteinExistence type="predicted"/>
<comment type="caution">
    <text evidence="2">The sequence shown here is derived from an EMBL/GenBank/DDBJ whole genome shotgun (WGS) entry which is preliminary data.</text>
</comment>
<name>A0AAN6IDN5_9EURO</name>
<organism evidence="2 3">
    <name type="scientific">Exophiala viscosa</name>
    <dbReference type="NCBI Taxonomy" id="2486360"/>
    <lineage>
        <taxon>Eukaryota</taxon>
        <taxon>Fungi</taxon>
        <taxon>Dikarya</taxon>
        <taxon>Ascomycota</taxon>
        <taxon>Pezizomycotina</taxon>
        <taxon>Eurotiomycetes</taxon>
        <taxon>Chaetothyriomycetidae</taxon>
        <taxon>Chaetothyriales</taxon>
        <taxon>Herpotrichiellaceae</taxon>
        <taxon>Exophiala</taxon>
    </lineage>
</organism>
<protein>
    <submittedName>
        <fullName evidence="2">Uncharacterized protein</fullName>
    </submittedName>
</protein>
<dbReference type="PANTHER" id="PTHR36847">
    <property type="entry name" value="AMIDOLIGASE ENZYME"/>
    <property type="match status" value="1"/>
</dbReference>
<accession>A0AAN6IDN5</accession>
<dbReference type="PANTHER" id="PTHR36847:SF1">
    <property type="entry name" value="AMIDOLIGASE ENZYME"/>
    <property type="match status" value="1"/>
</dbReference>
<dbReference type="Proteomes" id="UP001203852">
    <property type="component" value="Unassembled WGS sequence"/>
</dbReference>
<reference evidence="2" key="1">
    <citation type="journal article" date="2022" name="bioRxiv">
        <title>Deciphering the potential niche of two novel black yeast fungi from a biological soil crust based on their genomes, phenotypes, and melanin regulation.</title>
        <authorList>
            <consortium name="DOE Joint Genome Institute"/>
            <person name="Carr E.C."/>
            <person name="Barton Q."/>
            <person name="Grambo S."/>
            <person name="Sullivan M."/>
            <person name="Renfro C.M."/>
            <person name="Kuo A."/>
            <person name="Pangilinan J."/>
            <person name="Lipzen A."/>
            <person name="Keymanesh K."/>
            <person name="Savage E."/>
            <person name="Barry K."/>
            <person name="Grigoriev I.V."/>
            <person name="Riekhof W.R."/>
            <person name="Harris S.S."/>
        </authorList>
    </citation>
    <scope>NUCLEOTIDE SEQUENCE</scope>
    <source>
        <strain evidence="2">JF 03-4F</strain>
    </source>
</reference>
<gene>
    <name evidence="2" type="ORF">EDD36DRAFT_417498</name>
</gene>
<dbReference type="AlphaFoldDB" id="A0AAN6IDN5"/>
<feature type="region of interest" description="Disordered" evidence="1">
    <location>
        <begin position="702"/>
        <end position="722"/>
    </location>
</feature>
<evidence type="ECO:0000256" key="1">
    <source>
        <dbReference type="SAM" id="MobiDB-lite"/>
    </source>
</evidence>